<proteinExistence type="inferred from homology"/>
<sequence>MITNPSSRRLLQNSQFDLAITTPPTMASIGGHLVLIGVGPGIGRSVACLFASKRYNKVTLIARRAEQLKIEQAQVEAATENSHPVTVKTYAVDISDHAALTAALIDAEASRGKPECVYFNAARVITSQLLIQDVKDIEYDFKLTVSALYVTAQWAMPLLLDLAIADPSVQPAFVVTGGLLHVEPDPKLFALSLVKAAQRNLMQSLALSYRTSGVRIGMILVSGSVGPDEKERNPTNIAQKAWEWLSSSGAEVPFEIVI</sequence>
<dbReference type="CDD" id="cd05233">
    <property type="entry name" value="SDR_c"/>
    <property type="match status" value="1"/>
</dbReference>
<comment type="caution">
    <text evidence="3">The sequence shown here is derived from an EMBL/GenBank/DDBJ whole genome shotgun (WGS) entry which is preliminary data.</text>
</comment>
<name>A0AAN7Z3B2_9PEZI</name>
<organism evidence="3 4">
    <name type="scientific">Xylaria bambusicola</name>
    <dbReference type="NCBI Taxonomy" id="326684"/>
    <lineage>
        <taxon>Eukaryota</taxon>
        <taxon>Fungi</taxon>
        <taxon>Dikarya</taxon>
        <taxon>Ascomycota</taxon>
        <taxon>Pezizomycotina</taxon>
        <taxon>Sordariomycetes</taxon>
        <taxon>Xylariomycetidae</taxon>
        <taxon>Xylariales</taxon>
        <taxon>Xylariaceae</taxon>
        <taxon>Xylaria</taxon>
    </lineage>
</organism>
<evidence type="ECO:0000313" key="4">
    <source>
        <dbReference type="Proteomes" id="UP001305414"/>
    </source>
</evidence>
<evidence type="ECO:0000313" key="3">
    <source>
        <dbReference type="EMBL" id="KAK5627622.1"/>
    </source>
</evidence>
<dbReference type="Pfam" id="PF00106">
    <property type="entry name" value="adh_short"/>
    <property type="match status" value="1"/>
</dbReference>
<dbReference type="AlphaFoldDB" id="A0AAN7Z3B2"/>
<evidence type="ECO:0000256" key="1">
    <source>
        <dbReference type="ARBA" id="ARBA00006484"/>
    </source>
</evidence>
<comment type="similarity">
    <text evidence="1">Belongs to the short-chain dehydrogenases/reductases (SDR) family.</text>
</comment>
<evidence type="ECO:0008006" key="5">
    <source>
        <dbReference type="Google" id="ProtNLM"/>
    </source>
</evidence>
<dbReference type="EMBL" id="JAWHQM010000006">
    <property type="protein sequence ID" value="KAK5627622.1"/>
    <property type="molecule type" value="Genomic_DNA"/>
</dbReference>
<dbReference type="GO" id="GO:0016491">
    <property type="term" value="F:oxidoreductase activity"/>
    <property type="evidence" value="ECO:0007669"/>
    <property type="project" value="UniProtKB-KW"/>
</dbReference>
<evidence type="ECO:0000256" key="2">
    <source>
        <dbReference type="ARBA" id="ARBA00023002"/>
    </source>
</evidence>
<dbReference type="InterPro" id="IPR002347">
    <property type="entry name" value="SDR_fam"/>
</dbReference>
<dbReference type="SUPFAM" id="SSF51735">
    <property type="entry name" value="NAD(P)-binding Rossmann-fold domains"/>
    <property type="match status" value="1"/>
</dbReference>
<accession>A0AAN7Z3B2</accession>
<keyword evidence="2" id="KW-0560">Oxidoreductase</keyword>
<dbReference type="Proteomes" id="UP001305414">
    <property type="component" value="Unassembled WGS sequence"/>
</dbReference>
<dbReference type="InterPro" id="IPR036291">
    <property type="entry name" value="NAD(P)-bd_dom_sf"/>
</dbReference>
<gene>
    <name evidence="3" type="ORF">RRF57_003337</name>
</gene>
<dbReference type="Gene3D" id="3.40.50.720">
    <property type="entry name" value="NAD(P)-binding Rossmann-like Domain"/>
    <property type="match status" value="1"/>
</dbReference>
<dbReference type="PANTHER" id="PTHR43669">
    <property type="entry name" value="5-KETO-D-GLUCONATE 5-REDUCTASE"/>
    <property type="match status" value="1"/>
</dbReference>
<reference evidence="3 4" key="1">
    <citation type="submission" date="2023-10" db="EMBL/GenBank/DDBJ databases">
        <title>Draft genome sequence of Xylaria bambusicola isolate GMP-LS, the root and basal stem rot pathogen of sugarcane in Indonesia.</title>
        <authorList>
            <person name="Selvaraj P."/>
            <person name="Muralishankar V."/>
            <person name="Muruganantham S."/>
            <person name="Sp S."/>
            <person name="Haryani S."/>
            <person name="Lau K.J.X."/>
            <person name="Naqvi N.I."/>
        </authorList>
    </citation>
    <scope>NUCLEOTIDE SEQUENCE [LARGE SCALE GENOMIC DNA]</scope>
    <source>
        <strain evidence="3">GMP-LS</strain>
    </source>
</reference>
<dbReference type="PANTHER" id="PTHR43669:SF3">
    <property type="entry name" value="ALCOHOL DEHYDROGENASE, PUTATIVE (AFU_ORTHOLOGUE AFUA_3G03445)-RELATED"/>
    <property type="match status" value="1"/>
</dbReference>
<keyword evidence="4" id="KW-1185">Reference proteome</keyword>
<protein>
    <recommendedName>
        <fullName evidence="5">Ketoreductase (KR) domain-containing protein</fullName>
    </recommendedName>
</protein>